<dbReference type="Proteomes" id="UP000073601">
    <property type="component" value="Unassembled WGS sequence"/>
</dbReference>
<dbReference type="FunFam" id="3.10.20.310:FF:000008">
    <property type="entry name" value="Outer membrane protein, OMP85 family"/>
    <property type="match status" value="1"/>
</dbReference>
<evidence type="ECO:0000256" key="1">
    <source>
        <dbReference type="ARBA" id="ARBA00004442"/>
    </source>
</evidence>
<evidence type="ECO:0000259" key="11">
    <source>
        <dbReference type="Pfam" id="PF01103"/>
    </source>
</evidence>
<feature type="domain" description="Bacterial surface antigen (D15)" evidence="11">
    <location>
        <begin position="269"/>
        <end position="571"/>
    </location>
</feature>
<keyword evidence="6" id="KW-0732">Signal</keyword>
<evidence type="ECO:0000256" key="6">
    <source>
        <dbReference type="ARBA" id="ARBA00022729"/>
    </source>
</evidence>
<dbReference type="InterPro" id="IPR010827">
    <property type="entry name" value="BamA/TamA_POTRA"/>
</dbReference>
<evidence type="ECO:0000313" key="15">
    <source>
        <dbReference type="Proteomes" id="UP000073601"/>
    </source>
</evidence>
<feature type="domain" description="TamA POTRA" evidence="13">
    <location>
        <begin position="27"/>
        <end position="97"/>
    </location>
</feature>
<dbReference type="InterPro" id="IPR035243">
    <property type="entry name" value="TamA_POTRA_Dom_1"/>
</dbReference>
<dbReference type="PANTHER" id="PTHR12815:SF47">
    <property type="entry name" value="TRANSLOCATION AND ASSEMBLY MODULE SUBUNIT TAMA"/>
    <property type="match status" value="1"/>
</dbReference>
<evidence type="ECO:0000259" key="13">
    <source>
        <dbReference type="Pfam" id="PF17243"/>
    </source>
</evidence>
<dbReference type="OrthoDB" id="9769707at2"/>
<keyword evidence="8" id="KW-0998">Cell outer membrane</keyword>
<dbReference type="RefSeq" id="WP_062710602.1">
    <property type="nucleotide sequence ID" value="NZ_CAWRCI010000024.1"/>
</dbReference>
<dbReference type="EMBL" id="FIZY01000024">
    <property type="protein sequence ID" value="CZF83523.1"/>
    <property type="molecule type" value="Genomic_DNA"/>
</dbReference>
<dbReference type="PANTHER" id="PTHR12815">
    <property type="entry name" value="SORTING AND ASSEMBLY MACHINERY SAMM50 PROTEIN FAMILY MEMBER"/>
    <property type="match status" value="1"/>
</dbReference>
<evidence type="ECO:0000256" key="8">
    <source>
        <dbReference type="ARBA" id="ARBA00023237"/>
    </source>
</evidence>
<evidence type="ECO:0000256" key="9">
    <source>
        <dbReference type="ARBA" id="ARBA00033063"/>
    </source>
</evidence>
<keyword evidence="15" id="KW-1185">Reference proteome</keyword>
<protein>
    <recommendedName>
        <fullName evidence="3">Translocation and assembly module subunit TamA</fullName>
    </recommendedName>
    <alternativeName>
        <fullName evidence="9">Autotransporter assembly factor TamA</fullName>
    </alternativeName>
</protein>
<name>A0A128F9N2_9GAMM</name>
<dbReference type="Pfam" id="PF07244">
    <property type="entry name" value="POTRA"/>
    <property type="match status" value="1"/>
</dbReference>
<dbReference type="GO" id="GO:0009306">
    <property type="term" value="P:protein secretion"/>
    <property type="evidence" value="ECO:0007669"/>
    <property type="project" value="TreeGrafter"/>
</dbReference>
<organism evidence="14 15">
    <name type="scientific">Grimontia marina</name>
    <dbReference type="NCBI Taxonomy" id="646534"/>
    <lineage>
        <taxon>Bacteria</taxon>
        <taxon>Pseudomonadati</taxon>
        <taxon>Pseudomonadota</taxon>
        <taxon>Gammaproteobacteria</taxon>
        <taxon>Vibrionales</taxon>
        <taxon>Vibrionaceae</taxon>
        <taxon>Grimontia</taxon>
    </lineage>
</organism>
<dbReference type="AlphaFoldDB" id="A0A128F9N2"/>
<dbReference type="InterPro" id="IPR039910">
    <property type="entry name" value="D15-like"/>
</dbReference>
<evidence type="ECO:0000256" key="5">
    <source>
        <dbReference type="ARBA" id="ARBA00022692"/>
    </source>
</evidence>
<dbReference type="Gene3D" id="3.10.20.310">
    <property type="entry name" value="membrane protein fhac"/>
    <property type="match status" value="3"/>
</dbReference>
<comment type="subunit">
    <text evidence="10">Interacts with TamB to form the translocation and assembly module (TAM).</text>
</comment>
<feature type="domain" description="POTRA" evidence="12">
    <location>
        <begin position="190"/>
        <end position="261"/>
    </location>
</feature>
<dbReference type="Gene3D" id="2.40.160.50">
    <property type="entry name" value="membrane protein fhac: a member of the omp85/tpsb transporter family"/>
    <property type="match status" value="1"/>
</dbReference>
<keyword evidence="7" id="KW-0472">Membrane</keyword>
<sequence>MIKKRLIPWVLVTAIWVPGVAIADVDFEIKGLDDALEKNVSVYLDAIPDSERRLTFRFQSRVTDEIEKALQALGYYDPTISYKLEDKKSVDDATVVLDIASGEPVRIAEVDVELMGDAKTDEAFTELLKTAPKVGDVLNQGQYDALKSSIQSLAVRRGYFDAEYTLSRLEVAPGRYQAFIRLHFSSGTRYHFGQVIYHNSQINEERLDSMLTFKEGDPYLVSDLGAFNQSLSNTGWFSSVLVEAGIDDLRDDRVPISVNLEPSPRNQFETGIGYSTDVGPRVKIGWKKPWFNSRGHSLNTDLYVSKPKQTLESTYKIPLEDVQREYYQVQVGLENLDNNDTTSLELTSSISRHWKYDTGWQRALYLRWLYSDYTQGSVSNISNLILPGVNFSRVRSRGGAMPYWGDKQSITFEAGDPALLSDISLFRAVGQTAWIRSLNSDNRFLTRVNAGGIFTTEFERVPPSLRFFAGGDNSIRGYSYESISPRDSEGKLEGGAYMTTGSLEYNYRVTGNWWGALFVDGGDAWTSSDPEWKTSAGVGVRWESPVGPIRFDIAHGFENQDDDFMIHFSLGPEL</sequence>
<evidence type="ECO:0000259" key="12">
    <source>
        <dbReference type="Pfam" id="PF07244"/>
    </source>
</evidence>
<reference evidence="15" key="1">
    <citation type="submission" date="2016-02" db="EMBL/GenBank/DDBJ databases">
        <authorList>
            <person name="Rodrigo-Torres Lidia"/>
            <person name="Arahal R.David."/>
        </authorList>
    </citation>
    <scope>NUCLEOTIDE SEQUENCE [LARGE SCALE GENOMIC DNA]</scope>
    <source>
        <strain evidence="15">CECT 8713</strain>
    </source>
</reference>
<keyword evidence="5" id="KW-0812">Transmembrane</keyword>
<comment type="similarity">
    <text evidence="2">Belongs to the TamA family.</text>
</comment>
<accession>A0A128F9N2</accession>
<comment type="subcellular location">
    <subcellularLocation>
        <location evidence="1">Cell outer membrane</location>
    </subcellularLocation>
</comment>
<proteinExistence type="inferred from homology"/>
<evidence type="ECO:0000313" key="14">
    <source>
        <dbReference type="EMBL" id="CZF83523.1"/>
    </source>
</evidence>
<evidence type="ECO:0000256" key="4">
    <source>
        <dbReference type="ARBA" id="ARBA00022452"/>
    </source>
</evidence>
<dbReference type="InterPro" id="IPR000184">
    <property type="entry name" value="Bac_surfAg_D15"/>
</dbReference>
<dbReference type="Pfam" id="PF01103">
    <property type="entry name" value="Omp85"/>
    <property type="match status" value="1"/>
</dbReference>
<dbReference type="GO" id="GO:0097347">
    <property type="term" value="C:TAM protein secretion complex"/>
    <property type="evidence" value="ECO:0007669"/>
    <property type="project" value="TreeGrafter"/>
</dbReference>
<gene>
    <name evidence="14" type="primary">tamA</name>
    <name evidence="14" type="ORF">GMA8713_02700</name>
</gene>
<evidence type="ECO:0000256" key="7">
    <source>
        <dbReference type="ARBA" id="ARBA00023136"/>
    </source>
</evidence>
<evidence type="ECO:0000256" key="3">
    <source>
        <dbReference type="ARBA" id="ARBA00015419"/>
    </source>
</evidence>
<evidence type="ECO:0000256" key="10">
    <source>
        <dbReference type="ARBA" id="ARBA00093548"/>
    </source>
</evidence>
<dbReference type="GO" id="GO:0009279">
    <property type="term" value="C:cell outer membrane"/>
    <property type="evidence" value="ECO:0007669"/>
    <property type="project" value="UniProtKB-SubCell"/>
</dbReference>
<dbReference type="Pfam" id="PF17243">
    <property type="entry name" value="POTRA_TamA_1"/>
    <property type="match status" value="1"/>
</dbReference>
<evidence type="ECO:0000256" key="2">
    <source>
        <dbReference type="ARBA" id="ARBA00010248"/>
    </source>
</evidence>
<keyword evidence="4" id="KW-1134">Transmembrane beta strand</keyword>